<comment type="subcellular location">
    <subcellularLocation>
        <location evidence="1">Nucleus</location>
    </subcellularLocation>
</comment>
<keyword evidence="6" id="KW-0539">Nucleus</keyword>
<sequence>MDETRAALADGFKDNSLTNSKQYNEAVMANQTSKLRPVNTPYKQYPPGVKVFNCSLCPYTTVYKSDLKRHNLQHTGERPYKCYVCNKDFTQNHVLKTHMLIHLRQKPFQCEVCQQSFRHAKSLNDHKHKLMHYPSE</sequence>
<dbReference type="Pfam" id="PF00096">
    <property type="entry name" value="zf-C2H2"/>
    <property type="match status" value="2"/>
</dbReference>
<evidence type="ECO:0000313" key="10">
    <source>
        <dbReference type="Proteomes" id="UP000827092"/>
    </source>
</evidence>
<dbReference type="AlphaFoldDB" id="A0AAV6VV14"/>
<dbReference type="PROSITE" id="PS00028">
    <property type="entry name" value="ZINC_FINGER_C2H2_1"/>
    <property type="match status" value="2"/>
</dbReference>
<evidence type="ECO:0000256" key="4">
    <source>
        <dbReference type="ARBA" id="ARBA00022771"/>
    </source>
</evidence>
<dbReference type="InterPro" id="IPR013087">
    <property type="entry name" value="Znf_C2H2_type"/>
</dbReference>
<dbReference type="PANTHER" id="PTHR24394:SF29">
    <property type="entry name" value="MYONEURIN"/>
    <property type="match status" value="1"/>
</dbReference>
<evidence type="ECO:0000256" key="2">
    <source>
        <dbReference type="ARBA" id="ARBA00022723"/>
    </source>
</evidence>
<dbReference type="FunFam" id="3.30.160.60:FF:000557">
    <property type="entry name" value="zinc finger and SCAN domain-containing protein 29"/>
    <property type="match status" value="1"/>
</dbReference>
<dbReference type="PANTHER" id="PTHR24394">
    <property type="entry name" value="ZINC FINGER PROTEIN"/>
    <property type="match status" value="1"/>
</dbReference>
<dbReference type="Gene3D" id="3.30.160.60">
    <property type="entry name" value="Classic Zinc Finger"/>
    <property type="match status" value="3"/>
</dbReference>
<gene>
    <name evidence="9" type="ORF">JTE90_009457</name>
</gene>
<dbReference type="GO" id="GO:0000981">
    <property type="term" value="F:DNA-binding transcription factor activity, RNA polymerase II-specific"/>
    <property type="evidence" value="ECO:0007669"/>
    <property type="project" value="TreeGrafter"/>
</dbReference>
<keyword evidence="4 7" id="KW-0863">Zinc-finger</keyword>
<dbReference type="InterPro" id="IPR036236">
    <property type="entry name" value="Znf_C2H2_sf"/>
</dbReference>
<evidence type="ECO:0000256" key="6">
    <source>
        <dbReference type="ARBA" id="ARBA00023242"/>
    </source>
</evidence>
<protein>
    <recommendedName>
        <fullName evidence="8">C2H2-type domain-containing protein</fullName>
    </recommendedName>
</protein>
<evidence type="ECO:0000256" key="3">
    <source>
        <dbReference type="ARBA" id="ARBA00022737"/>
    </source>
</evidence>
<dbReference type="PROSITE" id="PS50157">
    <property type="entry name" value="ZINC_FINGER_C2H2_2"/>
    <property type="match status" value="3"/>
</dbReference>
<accession>A0AAV6VV14</accession>
<evidence type="ECO:0000256" key="5">
    <source>
        <dbReference type="ARBA" id="ARBA00022833"/>
    </source>
</evidence>
<keyword evidence="2" id="KW-0479">Metal-binding</keyword>
<evidence type="ECO:0000256" key="7">
    <source>
        <dbReference type="PROSITE-ProRule" id="PRU00042"/>
    </source>
</evidence>
<name>A0AAV6VV14_9ARAC</name>
<keyword evidence="5" id="KW-0862">Zinc</keyword>
<reference evidence="9 10" key="1">
    <citation type="journal article" date="2022" name="Nat. Ecol. Evol.">
        <title>A masculinizing supergene underlies an exaggerated male reproductive morph in a spider.</title>
        <authorList>
            <person name="Hendrickx F."/>
            <person name="De Corte Z."/>
            <person name="Sonet G."/>
            <person name="Van Belleghem S.M."/>
            <person name="Kostlbacher S."/>
            <person name="Vangestel C."/>
        </authorList>
    </citation>
    <scope>NUCLEOTIDE SEQUENCE [LARGE SCALE GENOMIC DNA]</scope>
    <source>
        <strain evidence="9">W744_W776</strain>
    </source>
</reference>
<dbReference type="Proteomes" id="UP000827092">
    <property type="component" value="Unassembled WGS sequence"/>
</dbReference>
<comment type="caution">
    <text evidence="9">The sequence shown here is derived from an EMBL/GenBank/DDBJ whole genome shotgun (WGS) entry which is preliminary data.</text>
</comment>
<evidence type="ECO:0000259" key="8">
    <source>
        <dbReference type="PROSITE" id="PS50157"/>
    </source>
</evidence>
<dbReference type="SUPFAM" id="SSF57667">
    <property type="entry name" value="beta-beta-alpha zinc fingers"/>
    <property type="match status" value="2"/>
</dbReference>
<dbReference type="GO" id="GO:0005634">
    <property type="term" value="C:nucleus"/>
    <property type="evidence" value="ECO:0007669"/>
    <property type="project" value="UniProtKB-SubCell"/>
</dbReference>
<evidence type="ECO:0000313" key="9">
    <source>
        <dbReference type="EMBL" id="KAG8199622.1"/>
    </source>
</evidence>
<feature type="domain" description="C2H2-type" evidence="8">
    <location>
        <begin position="108"/>
        <end position="136"/>
    </location>
</feature>
<evidence type="ECO:0000256" key="1">
    <source>
        <dbReference type="ARBA" id="ARBA00004123"/>
    </source>
</evidence>
<keyword evidence="10" id="KW-1185">Reference proteome</keyword>
<keyword evidence="3" id="KW-0677">Repeat</keyword>
<dbReference type="EMBL" id="JAFNEN010000026">
    <property type="protein sequence ID" value="KAG8199622.1"/>
    <property type="molecule type" value="Genomic_DNA"/>
</dbReference>
<dbReference type="GO" id="GO:0008270">
    <property type="term" value="F:zinc ion binding"/>
    <property type="evidence" value="ECO:0007669"/>
    <property type="project" value="UniProtKB-KW"/>
</dbReference>
<organism evidence="9 10">
    <name type="scientific">Oedothorax gibbosus</name>
    <dbReference type="NCBI Taxonomy" id="931172"/>
    <lineage>
        <taxon>Eukaryota</taxon>
        <taxon>Metazoa</taxon>
        <taxon>Ecdysozoa</taxon>
        <taxon>Arthropoda</taxon>
        <taxon>Chelicerata</taxon>
        <taxon>Arachnida</taxon>
        <taxon>Araneae</taxon>
        <taxon>Araneomorphae</taxon>
        <taxon>Entelegynae</taxon>
        <taxon>Araneoidea</taxon>
        <taxon>Linyphiidae</taxon>
        <taxon>Erigoninae</taxon>
        <taxon>Oedothorax</taxon>
    </lineage>
</organism>
<feature type="domain" description="C2H2-type" evidence="8">
    <location>
        <begin position="80"/>
        <end position="107"/>
    </location>
</feature>
<dbReference type="SMART" id="SM00355">
    <property type="entry name" value="ZnF_C2H2"/>
    <property type="match status" value="3"/>
</dbReference>
<proteinExistence type="predicted"/>
<feature type="domain" description="C2H2-type" evidence="8">
    <location>
        <begin position="52"/>
        <end position="79"/>
    </location>
</feature>